<dbReference type="InParanoid" id="A0A1B4XG64"/>
<feature type="domain" description="STAS" evidence="1">
    <location>
        <begin position="19"/>
        <end position="105"/>
    </location>
</feature>
<dbReference type="OrthoDB" id="5616361at2"/>
<dbReference type="PANTHER" id="PTHR35849:SF2">
    <property type="entry name" value="BLR2341 PROTEIN"/>
    <property type="match status" value="1"/>
</dbReference>
<proteinExistence type="predicted"/>
<reference evidence="2 3" key="1">
    <citation type="submission" date="2015-05" db="EMBL/GenBank/DDBJ databases">
        <title>Complete genome sequence of a sulfur-oxidizing gammaproteobacterium strain HA5.</title>
        <authorList>
            <person name="Miura A."/>
            <person name="Kojima H."/>
            <person name="Fukui M."/>
        </authorList>
    </citation>
    <scope>NUCLEOTIDE SEQUENCE [LARGE SCALE GENOMIC DNA]</scope>
    <source>
        <strain evidence="2 3">HA5</strain>
    </source>
</reference>
<evidence type="ECO:0000259" key="1">
    <source>
        <dbReference type="PROSITE" id="PS50801"/>
    </source>
</evidence>
<dbReference type="AlphaFoldDB" id="A0A1B4XG64"/>
<dbReference type="RefSeq" id="WP_096360607.1">
    <property type="nucleotide sequence ID" value="NZ_AP014879.1"/>
</dbReference>
<dbReference type="InterPro" id="IPR036513">
    <property type="entry name" value="STAS_dom_sf"/>
</dbReference>
<evidence type="ECO:0000313" key="3">
    <source>
        <dbReference type="Proteomes" id="UP000243180"/>
    </source>
</evidence>
<gene>
    <name evidence="2" type="ORF">SCL_1485</name>
</gene>
<name>A0A1B4XG64_9GAMM</name>
<dbReference type="CDD" id="cd07043">
    <property type="entry name" value="STAS_anti-anti-sigma_factors"/>
    <property type="match status" value="1"/>
</dbReference>
<dbReference type="KEGG" id="slim:SCL_1485"/>
<protein>
    <recommendedName>
        <fullName evidence="1">STAS domain-containing protein</fullName>
    </recommendedName>
</protein>
<dbReference type="Pfam" id="PF13466">
    <property type="entry name" value="STAS_2"/>
    <property type="match status" value="1"/>
</dbReference>
<evidence type="ECO:0000313" key="2">
    <source>
        <dbReference type="EMBL" id="BAV33793.1"/>
    </source>
</evidence>
<dbReference type="InterPro" id="IPR002645">
    <property type="entry name" value="STAS_dom"/>
</dbReference>
<dbReference type="PANTHER" id="PTHR35849">
    <property type="entry name" value="BLR2341 PROTEIN"/>
    <property type="match status" value="1"/>
</dbReference>
<sequence>MGNSMDPVHIEHTADTTHVALEAALGIRDARALHEKLNTVLAAATAIVIDGSRIERLDAAAMQVLAGFTRAARQRGLALTWHSPSPVLQQAARVLGLEIILEMAS</sequence>
<dbReference type="PROSITE" id="PS50801">
    <property type="entry name" value="STAS"/>
    <property type="match status" value="1"/>
</dbReference>
<dbReference type="EMBL" id="AP014879">
    <property type="protein sequence ID" value="BAV33793.1"/>
    <property type="molecule type" value="Genomic_DNA"/>
</dbReference>
<organism evidence="2 3">
    <name type="scientific">Sulfuricaulis limicola</name>
    <dbReference type="NCBI Taxonomy" id="1620215"/>
    <lineage>
        <taxon>Bacteria</taxon>
        <taxon>Pseudomonadati</taxon>
        <taxon>Pseudomonadota</taxon>
        <taxon>Gammaproteobacteria</taxon>
        <taxon>Acidiferrobacterales</taxon>
        <taxon>Acidiferrobacteraceae</taxon>
        <taxon>Sulfuricaulis</taxon>
    </lineage>
</organism>
<dbReference type="SUPFAM" id="SSF52091">
    <property type="entry name" value="SpoIIaa-like"/>
    <property type="match status" value="1"/>
</dbReference>
<accession>A0A1B4XG64</accession>
<dbReference type="InterPro" id="IPR052746">
    <property type="entry name" value="MlaB_ABC_Transporter"/>
</dbReference>
<dbReference type="Proteomes" id="UP000243180">
    <property type="component" value="Chromosome"/>
</dbReference>
<dbReference type="InterPro" id="IPR058548">
    <property type="entry name" value="MlaB-like_STAS"/>
</dbReference>
<dbReference type="Gene3D" id="3.30.750.24">
    <property type="entry name" value="STAS domain"/>
    <property type="match status" value="1"/>
</dbReference>
<keyword evidence="3" id="KW-1185">Reference proteome</keyword>